<comment type="catalytic activity">
    <reaction evidence="10">
        <text>L-threonyl-[protein] + ATP = O-phospho-L-threonyl-[protein] + ADP + H(+)</text>
        <dbReference type="Rhea" id="RHEA:46608"/>
        <dbReference type="Rhea" id="RHEA-COMP:11060"/>
        <dbReference type="Rhea" id="RHEA-COMP:11605"/>
        <dbReference type="ChEBI" id="CHEBI:15378"/>
        <dbReference type="ChEBI" id="CHEBI:30013"/>
        <dbReference type="ChEBI" id="CHEBI:30616"/>
        <dbReference type="ChEBI" id="CHEBI:61977"/>
        <dbReference type="ChEBI" id="CHEBI:456216"/>
        <dbReference type="EC" id="2.7.11.1"/>
    </reaction>
</comment>
<evidence type="ECO:0000259" key="13">
    <source>
        <dbReference type="PROSITE" id="PS51285"/>
    </source>
</evidence>
<evidence type="ECO:0000256" key="7">
    <source>
        <dbReference type="ARBA" id="ARBA00022777"/>
    </source>
</evidence>
<dbReference type="InterPro" id="IPR000961">
    <property type="entry name" value="AGC-kinase_C"/>
</dbReference>
<dbReference type="PANTHER" id="PTHR24356:SF1">
    <property type="entry name" value="SERINE_THREONINE-PROTEIN KINASE GREATWALL"/>
    <property type="match status" value="1"/>
</dbReference>
<dbReference type="Pfam" id="PF00069">
    <property type="entry name" value="Pkinase"/>
    <property type="match status" value="1"/>
</dbReference>
<sequence length="192" mass="21623">MDSSGLFSGADKENILEITNKASENSLCDVSKSCLKGLSQESRQVVQMVDVPNTQHIHKCHVCGYLCSGVDWWALGVCIYEFVTGVLPFSDETPQKVFDNILANQLEWPEDEEALNPSTEETILALLKSDPTQRPSGHQVRRLPMFKDYDWDSILDQEPPFVPQPDDVFDTSYFHAKNNLQQLVVSNCDICP</sequence>
<accession>A0A1S3CV55</accession>
<dbReference type="SUPFAM" id="SSF56112">
    <property type="entry name" value="Protein kinase-like (PK-like)"/>
    <property type="match status" value="1"/>
</dbReference>
<evidence type="ECO:0000256" key="10">
    <source>
        <dbReference type="ARBA" id="ARBA00047899"/>
    </source>
</evidence>
<feature type="domain" description="AGC-kinase C-terminal" evidence="13">
    <location>
        <begin position="147"/>
        <end position="192"/>
    </location>
</feature>
<dbReference type="PROSITE" id="PS50011">
    <property type="entry name" value="PROTEIN_KINASE_DOM"/>
    <property type="match status" value="1"/>
</dbReference>
<dbReference type="GO" id="GO:0035556">
    <property type="term" value="P:intracellular signal transduction"/>
    <property type="evidence" value="ECO:0007669"/>
    <property type="project" value="TreeGrafter"/>
</dbReference>
<dbReference type="InterPro" id="IPR011009">
    <property type="entry name" value="Kinase-like_dom_sf"/>
</dbReference>
<keyword evidence="6" id="KW-0547">Nucleotide-binding</keyword>
<evidence type="ECO:0000313" key="14">
    <source>
        <dbReference type="Proteomes" id="UP000079169"/>
    </source>
</evidence>
<evidence type="ECO:0000256" key="4">
    <source>
        <dbReference type="ARBA" id="ARBA00022527"/>
    </source>
</evidence>
<evidence type="ECO:0000256" key="8">
    <source>
        <dbReference type="ARBA" id="ARBA00022840"/>
    </source>
</evidence>
<organism evidence="14 15">
    <name type="scientific">Diaphorina citri</name>
    <name type="common">Asian citrus psyllid</name>
    <dbReference type="NCBI Taxonomy" id="121845"/>
    <lineage>
        <taxon>Eukaryota</taxon>
        <taxon>Metazoa</taxon>
        <taxon>Ecdysozoa</taxon>
        <taxon>Arthropoda</taxon>
        <taxon>Hexapoda</taxon>
        <taxon>Insecta</taxon>
        <taxon>Pterygota</taxon>
        <taxon>Neoptera</taxon>
        <taxon>Paraneoptera</taxon>
        <taxon>Hemiptera</taxon>
        <taxon>Sternorrhyncha</taxon>
        <taxon>Psylloidea</taxon>
        <taxon>Psyllidae</taxon>
        <taxon>Diaphorininae</taxon>
        <taxon>Diaphorina</taxon>
    </lineage>
</organism>
<protein>
    <recommendedName>
        <fullName evidence="3">Serine/threonine-protein kinase greatwall</fullName>
        <ecNumber evidence="2">2.7.11.1</ecNumber>
    </recommendedName>
    <alternativeName>
        <fullName evidence="9">Microtubule-associated serine/threonine-protein kinase-like</fullName>
    </alternativeName>
</protein>
<evidence type="ECO:0000256" key="9">
    <source>
        <dbReference type="ARBA" id="ARBA00033099"/>
    </source>
</evidence>
<keyword evidence="8" id="KW-0067">ATP-binding</keyword>
<evidence type="ECO:0000256" key="5">
    <source>
        <dbReference type="ARBA" id="ARBA00022679"/>
    </source>
</evidence>
<evidence type="ECO:0000256" key="1">
    <source>
        <dbReference type="ARBA" id="ARBA00009903"/>
    </source>
</evidence>
<dbReference type="InterPro" id="IPR000719">
    <property type="entry name" value="Prot_kinase_dom"/>
</dbReference>
<evidence type="ECO:0000259" key="12">
    <source>
        <dbReference type="PROSITE" id="PS50011"/>
    </source>
</evidence>
<evidence type="ECO:0000256" key="2">
    <source>
        <dbReference type="ARBA" id="ARBA00012513"/>
    </source>
</evidence>
<evidence type="ECO:0000256" key="6">
    <source>
        <dbReference type="ARBA" id="ARBA00022741"/>
    </source>
</evidence>
<comment type="catalytic activity">
    <reaction evidence="11">
        <text>L-seryl-[protein] + ATP = O-phospho-L-seryl-[protein] + ADP + H(+)</text>
        <dbReference type="Rhea" id="RHEA:17989"/>
        <dbReference type="Rhea" id="RHEA-COMP:9863"/>
        <dbReference type="Rhea" id="RHEA-COMP:11604"/>
        <dbReference type="ChEBI" id="CHEBI:15378"/>
        <dbReference type="ChEBI" id="CHEBI:29999"/>
        <dbReference type="ChEBI" id="CHEBI:30616"/>
        <dbReference type="ChEBI" id="CHEBI:83421"/>
        <dbReference type="ChEBI" id="CHEBI:456216"/>
        <dbReference type="EC" id="2.7.11.1"/>
    </reaction>
</comment>
<name>A0A1S3CV55_DIACI</name>
<dbReference type="InterPro" id="IPR050236">
    <property type="entry name" value="Ser_Thr_kinase_AGC"/>
</dbReference>
<dbReference type="AlphaFoldDB" id="A0A1S3CV55"/>
<dbReference type="GO" id="GO:0004674">
    <property type="term" value="F:protein serine/threonine kinase activity"/>
    <property type="evidence" value="ECO:0007669"/>
    <property type="project" value="UniProtKB-KW"/>
</dbReference>
<dbReference type="GO" id="GO:0005524">
    <property type="term" value="F:ATP binding"/>
    <property type="evidence" value="ECO:0007669"/>
    <property type="project" value="UniProtKB-KW"/>
</dbReference>
<evidence type="ECO:0000256" key="3">
    <source>
        <dbReference type="ARBA" id="ARBA00022148"/>
    </source>
</evidence>
<evidence type="ECO:0000256" key="11">
    <source>
        <dbReference type="ARBA" id="ARBA00048679"/>
    </source>
</evidence>
<dbReference type="PANTHER" id="PTHR24356">
    <property type="entry name" value="SERINE/THREONINE-PROTEIN KINASE"/>
    <property type="match status" value="1"/>
</dbReference>
<dbReference type="GeneID" id="103505756"/>
<comment type="similarity">
    <text evidence="1">Belongs to the protein kinase superfamily. AGC Ser/Thr protein kinase family.</text>
</comment>
<dbReference type="Proteomes" id="UP000079169">
    <property type="component" value="Unplaced"/>
</dbReference>
<feature type="domain" description="Protein kinase" evidence="12">
    <location>
        <begin position="1"/>
        <end position="146"/>
    </location>
</feature>
<dbReference type="GO" id="GO:0005634">
    <property type="term" value="C:nucleus"/>
    <property type="evidence" value="ECO:0007669"/>
    <property type="project" value="TreeGrafter"/>
</dbReference>
<gene>
    <name evidence="15" type="primary">LOC103505756</name>
</gene>
<keyword evidence="7" id="KW-0418">Kinase</keyword>
<reference evidence="15" key="1">
    <citation type="submission" date="2025-08" db="UniProtKB">
        <authorList>
            <consortium name="RefSeq"/>
        </authorList>
    </citation>
    <scope>IDENTIFICATION</scope>
</reference>
<dbReference type="STRING" id="121845.A0A1S3CV55"/>
<dbReference type="RefSeq" id="XP_008468339.1">
    <property type="nucleotide sequence ID" value="XM_008470117.2"/>
</dbReference>
<dbReference type="Gene3D" id="1.10.510.10">
    <property type="entry name" value="Transferase(Phosphotransferase) domain 1"/>
    <property type="match status" value="1"/>
</dbReference>
<keyword evidence="4" id="KW-0723">Serine/threonine-protein kinase</keyword>
<dbReference type="PaxDb" id="121845-A0A1S3CV55"/>
<evidence type="ECO:0000313" key="15">
    <source>
        <dbReference type="RefSeq" id="XP_008468339.1"/>
    </source>
</evidence>
<proteinExistence type="inferred from homology"/>
<dbReference type="PROSITE" id="PS51285">
    <property type="entry name" value="AGC_KINASE_CTER"/>
    <property type="match status" value="1"/>
</dbReference>
<keyword evidence="5" id="KW-0808">Transferase</keyword>
<dbReference type="KEGG" id="dci:103505756"/>
<dbReference type="Gene3D" id="3.30.200.20">
    <property type="entry name" value="Phosphorylase Kinase, domain 1"/>
    <property type="match status" value="1"/>
</dbReference>
<dbReference type="EC" id="2.7.11.1" evidence="2"/>
<keyword evidence="14" id="KW-1185">Reference proteome</keyword>